<feature type="binding site" evidence="10">
    <location>
        <position position="447"/>
    </location>
    <ligand>
        <name>Zn(2+)</name>
        <dbReference type="ChEBI" id="CHEBI:29105"/>
        <label>2</label>
    </ligand>
</feature>
<dbReference type="InterPro" id="IPR036362">
    <property type="entry name" value="Adenovirus_DNA-bd_N_sf"/>
</dbReference>
<feature type="compositionally biased region" description="Polar residues" evidence="11">
    <location>
        <begin position="117"/>
        <end position="127"/>
    </location>
</feature>
<keyword evidence="3 10" id="KW-1048">Host nucleus</keyword>
<dbReference type="Gene3D" id="1.10.269.10">
    <property type="entry name" value="Adenovirus DNA-binding, N-terminal domain"/>
    <property type="match status" value="1"/>
</dbReference>
<comment type="subcellular location">
    <subcellularLocation>
        <location evidence="10">Host nucleus</location>
    </subcellularLocation>
    <text evidence="10">Accumulates in infected cells.</text>
</comment>
<dbReference type="OrthoDB" id="4492at10239"/>
<dbReference type="Pfam" id="PF02236">
    <property type="entry name" value="Viral_DNA_bi"/>
    <property type="match status" value="1"/>
</dbReference>
<feature type="compositionally biased region" description="Low complexity" evidence="11">
    <location>
        <begin position="128"/>
        <end position="140"/>
    </location>
</feature>
<dbReference type="InterPro" id="IPR037540">
    <property type="entry name" value="ADV_DNB2"/>
</dbReference>
<feature type="compositionally biased region" description="Basic and acidic residues" evidence="11">
    <location>
        <begin position="83"/>
        <end position="94"/>
    </location>
</feature>
<evidence type="ECO:0000256" key="11">
    <source>
        <dbReference type="SAM" id="MobiDB-lite"/>
    </source>
</evidence>
<evidence type="ECO:0000256" key="5">
    <source>
        <dbReference type="ARBA" id="ARBA00022705"/>
    </source>
</evidence>
<evidence type="ECO:0000256" key="7">
    <source>
        <dbReference type="ARBA" id="ARBA00022833"/>
    </source>
</evidence>
<comment type="domain">
    <text evidence="10">The C-terminal arm bridges DBP molecules together, thereby creating a chain.</text>
</comment>
<evidence type="ECO:0000256" key="9">
    <source>
        <dbReference type="ARBA" id="ARBA00023125"/>
    </source>
</evidence>
<keyword evidence="7 10" id="KW-0862">Zinc</keyword>
<comment type="function">
    <text evidence="10">Plays a role in the elongation phase of viral strand displacement replication by unwinding the template in an ATP-independent fashion, employing its capacity to form multimers. Also enhances the rate of initiation. Released from template upon second strand synthesis. Assembles in complex with viral pTP, viral pol, host NFIA and host POU2F1/OCT1 on viral origin of replication. Covers the whole ssDNA genome during synthesis. The complementary strand synthesis induces its relese from DNA template. May inhibit cellular transcription mediated by the interaction between host SRCAP and CBP.</text>
</comment>
<dbReference type="GO" id="GO:0019028">
    <property type="term" value="C:viral capsid"/>
    <property type="evidence" value="ECO:0007669"/>
    <property type="project" value="UniProtKB-UniRule"/>
</dbReference>
<keyword evidence="8 10" id="KW-1194">Viral DNA replication</keyword>
<feature type="region of interest" description="C-terminal arm, DBP binding" evidence="10">
    <location>
        <begin position="495"/>
        <end position="510"/>
    </location>
</feature>
<dbReference type="HAMAP" id="MF_04054">
    <property type="entry name" value="ADV_DNB2"/>
    <property type="match status" value="1"/>
</dbReference>
<feature type="binding site" evidence="10">
    <location>
        <position position="377"/>
    </location>
    <ligand>
        <name>Zn(2+)</name>
        <dbReference type="ChEBI" id="CHEBI:29105"/>
        <label>2</label>
    </ligand>
</feature>
<dbReference type="Proteomes" id="UP000121920">
    <property type="component" value="Segment"/>
</dbReference>
<evidence type="ECO:0000259" key="13">
    <source>
        <dbReference type="Pfam" id="PF03728"/>
    </source>
</evidence>
<feature type="binding site" evidence="10">
    <location>
        <position position="320"/>
    </location>
    <ligand>
        <name>Zn(2+)</name>
        <dbReference type="ChEBI" id="CHEBI:29105"/>
        <label>1</label>
    </ligand>
</feature>
<dbReference type="GO" id="GO:0006260">
    <property type="term" value="P:DNA replication"/>
    <property type="evidence" value="ECO:0007669"/>
    <property type="project" value="UniProtKB-KW"/>
</dbReference>
<reference evidence="14 15" key="1">
    <citation type="journal article" date="2011" name="PLoS Pathog.">
        <title>Cross-species transmission of a novel adenovirus associated with a fulminant pneumonia outbreak in a new world monkey colony.</title>
        <authorList>
            <person name="Chen E.C."/>
            <person name="Yagi S."/>
            <person name="Kelly K.R."/>
            <person name="Mendoza S.P."/>
            <person name="Maninger N."/>
            <person name="Rosenthal A."/>
            <person name="Spinner A."/>
            <person name="Bales K.L."/>
            <person name="Schnurr D.P."/>
            <person name="Lerche N.W."/>
            <person name="Chiu C.Y."/>
        </authorList>
    </citation>
    <scope>NUCLEOTIDE SEQUENCE [LARGE SCALE GENOMIC DNA]</scope>
</reference>
<feature type="compositionally biased region" description="Low complexity" evidence="11">
    <location>
        <begin position="1"/>
        <end position="20"/>
    </location>
</feature>
<feature type="binding site" evidence="10">
    <location>
        <position position="267"/>
    </location>
    <ligand>
        <name>Zn(2+)</name>
        <dbReference type="ChEBI" id="CHEBI:29105"/>
        <label>1</label>
    </ligand>
</feature>
<proteinExistence type="inferred from homology"/>
<dbReference type="SUPFAM" id="SSF47724">
    <property type="entry name" value="Domain of early E2A DNA-binding protein, ADDBP"/>
    <property type="match status" value="1"/>
</dbReference>
<feature type="domain" description="Adenovirus DNA-binding zinc-binding" evidence="13">
    <location>
        <begin position="264"/>
        <end position="364"/>
    </location>
</feature>
<keyword evidence="6 10" id="KW-0479">Metal-binding</keyword>
<feature type="region of interest" description="Disordered" evidence="11">
    <location>
        <begin position="1"/>
        <end position="140"/>
    </location>
</feature>
<keyword evidence="2 10" id="KW-0597">Phosphoprotein</keyword>
<name>G0ZAI6_9ADEN</name>
<protein>
    <recommendedName>
        <fullName evidence="10">DNA-binding protein</fullName>
        <shortName evidence="10">DBP</shortName>
    </recommendedName>
    <alternativeName>
        <fullName evidence="10">Early 2A protein</fullName>
    </alternativeName>
    <alternativeName>
        <fullName evidence="10">Early E2A DNA-binding protein</fullName>
    </alternativeName>
</protein>
<dbReference type="GO" id="GO:0003677">
    <property type="term" value="F:DNA binding"/>
    <property type="evidence" value="ECO:0007669"/>
    <property type="project" value="UniProtKB-UniRule"/>
</dbReference>
<dbReference type="InterPro" id="IPR005376">
    <property type="entry name" value="Adenovirus_DNA-bd_zn-bd"/>
</dbReference>
<evidence type="ECO:0000256" key="6">
    <source>
        <dbReference type="ARBA" id="ARBA00022723"/>
    </source>
</evidence>
<feature type="binding site" evidence="10">
    <location>
        <position position="379"/>
    </location>
    <ligand>
        <name>Zn(2+)</name>
        <dbReference type="ChEBI" id="CHEBI:29105"/>
        <label>2</label>
    </ligand>
</feature>
<dbReference type="Pfam" id="PF03728">
    <property type="entry name" value="Viral_DNA_Zn_bi"/>
    <property type="match status" value="2"/>
</dbReference>
<gene>
    <name evidence="10" type="primary">DBP</name>
</gene>
<accession>G0ZAI6</accession>
<dbReference type="GO" id="GO:0008270">
    <property type="term" value="F:zinc ion binding"/>
    <property type="evidence" value="ECO:0007669"/>
    <property type="project" value="UniProtKB-UniRule"/>
</dbReference>
<dbReference type="KEGG" id="vg:15486129"/>
<evidence type="ECO:0000256" key="8">
    <source>
        <dbReference type="ARBA" id="ARBA00023109"/>
    </source>
</evidence>
<feature type="domain" description="Adenovirus DNA-binding zinc-binding" evidence="13">
    <location>
        <begin position="376"/>
        <end position="470"/>
    </location>
</feature>
<dbReference type="EMBL" id="HQ913600">
    <property type="protein sequence ID" value="AEK98457.1"/>
    <property type="molecule type" value="Genomic_DNA"/>
</dbReference>
<dbReference type="GO" id="GO:0006351">
    <property type="term" value="P:DNA-templated transcription"/>
    <property type="evidence" value="ECO:0007669"/>
    <property type="project" value="UniProtKB-UniRule"/>
</dbReference>
<keyword evidence="5 10" id="KW-0235">DNA replication</keyword>
<feature type="binding site" evidence="10">
    <location>
        <position position="431"/>
    </location>
    <ligand>
        <name>Zn(2+)</name>
        <dbReference type="ChEBI" id="CHEBI:29105"/>
        <label>2</label>
    </ligand>
</feature>
<evidence type="ECO:0000256" key="1">
    <source>
        <dbReference type="ARBA" id="ARBA00022518"/>
    </source>
</evidence>
<evidence type="ECO:0000256" key="3">
    <source>
        <dbReference type="ARBA" id="ARBA00022562"/>
    </source>
</evidence>
<feature type="binding site" evidence="10">
    <location>
        <position position="265"/>
    </location>
    <ligand>
        <name>Zn(2+)</name>
        <dbReference type="ChEBI" id="CHEBI:29105"/>
        <label>1</label>
    </ligand>
</feature>
<comment type="subunit">
    <text evidence="10">Homomultimerizes on viral ssDNA bound to pTP. Forms a initiation complex with viral polymerase, pTP and hosts NFIA and POU2F1/OCT1. Interacts with host SRCAP.</text>
</comment>
<evidence type="ECO:0000256" key="4">
    <source>
        <dbReference type="ARBA" id="ARBA00022581"/>
    </source>
</evidence>
<feature type="binding site" evidence="10">
    <location>
        <position position="336"/>
    </location>
    <ligand>
        <name>Zn(2+)</name>
        <dbReference type="ChEBI" id="CHEBI:29105"/>
        <label>1</label>
    </ligand>
</feature>
<feature type="domain" description="Adenovirus DNA-binding all-alpha" evidence="12">
    <location>
        <begin position="179"/>
        <end position="238"/>
    </location>
</feature>
<keyword evidence="15" id="KW-1185">Reference proteome</keyword>
<evidence type="ECO:0000256" key="10">
    <source>
        <dbReference type="HAMAP-Rule" id="MF_04054"/>
    </source>
</evidence>
<evidence type="ECO:0000259" key="12">
    <source>
        <dbReference type="Pfam" id="PF02236"/>
    </source>
</evidence>
<dbReference type="GO" id="GO:0045740">
    <property type="term" value="P:positive regulation of DNA replication"/>
    <property type="evidence" value="ECO:0007669"/>
    <property type="project" value="UniProtKB-UniRule"/>
</dbReference>
<keyword evidence="9 10" id="KW-0238">DNA-binding</keyword>
<dbReference type="GO" id="GO:0039687">
    <property type="term" value="P:viral DNA strand displacement replication"/>
    <property type="evidence" value="ECO:0007669"/>
    <property type="project" value="UniProtKB-UniRule"/>
</dbReference>
<sequence>MSDQPPQQSTSSSNQPQEEGNPPPPLPPKRSRRKQKLETKPELPPSPVSVSSGSSSEEEEEPAAEPEIVKVLFTNPPTVVHADGSKERISEQQLKRPTSLDLSGNAPLKKKKMDPSKGQTEGSNTGPSVTSGAASATTAGSSGAGSVALLSVGRAVPFEAYTTAQNMLVTLTNKFKVQLPPEGLNMSPVDSEMMSKVCQSWLNQSHNTPQLTFTSYKSFVHIMGRMLWQLVANFAELRVEPEGWNPTGCVMWDHQSAVKEGEVKCLHGMMMIRKEQTVEMDVNSENAQRALKEQPQKARIAQNRWGRNVVQLRNEEAVVCLHDASNPNGVFSNLSCGMSYSDVTKAQVGFQQAAAFMRACYPQAKKGRDCLLLCMTCFCNHHPRSGPLSGRQVCKLTPFNIPNSEGIDPEEIRDPVMRASAKYPVVLVSQCCNPVYRNTKANPQRNCDFKISAPDLITSVQLARNMFLEVFEGERLPPLKFPEHKWSPRLQYRNVAFPAAVDDGCQDLFD</sequence>
<evidence type="ECO:0000256" key="2">
    <source>
        <dbReference type="ARBA" id="ARBA00022553"/>
    </source>
</evidence>
<dbReference type="InterPro" id="IPR003176">
    <property type="entry name" value="Adenovirus_DNA-bd_a"/>
</dbReference>
<feature type="region of interest" description="Flexible loop" evidence="10">
    <location>
        <begin position="278"/>
        <end position="312"/>
    </location>
</feature>
<organism evidence="14 15">
    <name type="scientific">titi monkey adenovirus 1</name>
    <dbReference type="NCBI Taxonomy" id="3123084"/>
    <lineage>
        <taxon>Viruses</taxon>
        <taxon>Varidnaviria</taxon>
        <taxon>Bamfordvirae</taxon>
        <taxon>Preplasmiviricota</taxon>
        <taxon>Polisuviricotina</taxon>
        <taxon>Pharingeaviricetes</taxon>
        <taxon>Rowavirales</taxon>
        <taxon>Adenoviridae</taxon>
        <taxon>Mastadenovirus</taxon>
        <taxon>Mastadenovirus simuli</taxon>
        <taxon>Platyrrhini mastadenovirus A</taxon>
    </lineage>
</organism>
<dbReference type="SUPFAM" id="SSF57917">
    <property type="entry name" value="Zn-binding domains of ADDBP"/>
    <property type="match status" value="2"/>
</dbReference>
<keyword evidence="4 10" id="KW-0945">Host-virus interaction</keyword>
<dbReference type="InterPro" id="IPR036368">
    <property type="entry name" value="ADBP_zn-bd_sf"/>
</dbReference>
<evidence type="ECO:0000313" key="14">
    <source>
        <dbReference type="EMBL" id="AEK98457.1"/>
    </source>
</evidence>
<comment type="similarity">
    <text evidence="10">Belongs to the adenoviridae E2A DNA-binding protein family.</text>
</comment>
<dbReference type="Gene3D" id="3.90.148.10">
    <property type="entry name" value="Adenovirus DNA-binding, C-terminal domain superfamily/Adenovirus DNA-binding, zinc binding domain"/>
    <property type="match status" value="1"/>
</dbReference>
<evidence type="ECO:0000313" key="15">
    <source>
        <dbReference type="Proteomes" id="UP000121920"/>
    </source>
</evidence>
<dbReference type="InterPro" id="IPR036367">
    <property type="entry name" value="Ad_DBP_C_sf"/>
</dbReference>
<keyword evidence="1 10" id="KW-0244">Early protein</keyword>
<comment type="caution">
    <text evidence="10">Lacks conserved residue(s) required for the propagation of feature annotation.</text>
</comment>
<dbReference type="RefSeq" id="YP_007518324.1">
    <property type="nucleotide sequence ID" value="NC_020487.1"/>
</dbReference>
<dbReference type="GO" id="GO:0042025">
    <property type="term" value="C:host cell nucleus"/>
    <property type="evidence" value="ECO:0007669"/>
    <property type="project" value="UniProtKB-SubCell"/>
</dbReference>